<accession>A0A1W1DZM9</accession>
<dbReference type="AlphaFoldDB" id="A0A1W1DZM9"/>
<protein>
    <submittedName>
        <fullName evidence="1">Uncharacterized protein</fullName>
    </submittedName>
</protein>
<dbReference type="EMBL" id="FPHY01000160">
    <property type="protein sequence ID" value="SFV87155.1"/>
    <property type="molecule type" value="Genomic_DNA"/>
</dbReference>
<evidence type="ECO:0000313" key="1">
    <source>
        <dbReference type="EMBL" id="SFV87155.1"/>
    </source>
</evidence>
<organism evidence="1">
    <name type="scientific">hydrothermal vent metagenome</name>
    <dbReference type="NCBI Taxonomy" id="652676"/>
    <lineage>
        <taxon>unclassified sequences</taxon>
        <taxon>metagenomes</taxon>
        <taxon>ecological metagenomes</taxon>
    </lineage>
</organism>
<gene>
    <name evidence="1" type="ORF">MNB_SUP05-SYMBIONT-4-401</name>
</gene>
<proteinExistence type="predicted"/>
<reference evidence="1" key="1">
    <citation type="submission" date="2016-10" db="EMBL/GenBank/DDBJ databases">
        <authorList>
            <person name="de Groot N.N."/>
        </authorList>
    </citation>
    <scope>NUCLEOTIDE SEQUENCE</scope>
</reference>
<sequence>MQEYYVDYEYALCLYNYGDMSSAVDYLKSYNANNQSIEANDLLQKIDQPLVYIVDNANQKLDKWLNRGTELGAFILTPPALLKNKSTIVSLVKAEFETKKSFNQRVALAQQEAVDKDDMAEKKYQRQLATYNQALNDYSVKIKQEVQKKEQDSLDTYLDFVIQNIANVLGTPYLVNAIYDADKQQMFAELLSNKSNFHRSVVVDVPLEDAKDFKINTAKVLPTLEFDTTRKSLSVVGVSMELGGKLYQAKFLNNNNYATSLRNSVDAVDIISKY</sequence>
<name>A0A1W1DZM9_9ZZZZ</name>